<protein>
    <submittedName>
        <fullName evidence="5">Serine protease inhibitor</fullName>
    </submittedName>
</protein>
<dbReference type="Pfam" id="PF00280">
    <property type="entry name" value="potato_inhibit"/>
    <property type="match status" value="1"/>
</dbReference>
<keyword evidence="2" id="KW-0646">Protease inhibitor</keyword>
<evidence type="ECO:0000313" key="6">
    <source>
        <dbReference type="Proteomes" id="UP000054558"/>
    </source>
</evidence>
<evidence type="ECO:0000256" key="4">
    <source>
        <dbReference type="SAM" id="SignalP"/>
    </source>
</evidence>
<dbReference type="GO" id="GO:0004867">
    <property type="term" value="F:serine-type endopeptidase inhibitor activity"/>
    <property type="evidence" value="ECO:0007669"/>
    <property type="project" value="UniProtKB-KW"/>
</dbReference>
<dbReference type="EMBL" id="DF237126">
    <property type="protein sequence ID" value="GAQ84136.1"/>
    <property type="molecule type" value="Genomic_DNA"/>
</dbReference>
<keyword evidence="6" id="KW-1185">Reference proteome</keyword>
<dbReference type="OrthoDB" id="599354at2759"/>
<evidence type="ECO:0000256" key="2">
    <source>
        <dbReference type="ARBA" id="ARBA00022690"/>
    </source>
</evidence>
<gene>
    <name evidence="5" type="ORF">KFL_001770220</name>
</gene>
<dbReference type="PANTHER" id="PTHR33091:SF29">
    <property type="entry name" value="SUBTILISIN INHIBITOR 1"/>
    <property type="match status" value="1"/>
</dbReference>
<feature type="signal peptide" evidence="4">
    <location>
        <begin position="1"/>
        <end position="26"/>
    </location>
</feature>
<dbReference type="SUPFAM" id="SSF54654">
    <property type="entry name" value="CI-2 family of serine protease inhibitors"/>
    <property type="match status" value="1"/>
</dbReference>
<evidence type="ECO:0000313" key="5">
    <source>
        <dbReference type="EMBL" id="GAQ84136.1"/>
    </source>
</evidence>
<dbReference type="InterPro" id="IPR000864">
    <property type="entry name" value="Prot_inh_pot1"/>
</dbReference>
<organism evidence="5 6">
    <name type="scientific">Klebsormidium nitens</name>
    <name type="common">Green alga</name>
    <name type="synonym">Ulothrix nitens</name>
    <dbReference type="NCBI Taxonomy" id="105231"/>
    <lineage>
        <taxon>Eukaryota</taxon>
        <taxon>Viridiplantae</taxon>
        <taxon>Streptophyta</taxon>
        <taxon>Klebsormidiophyceae</taxon>
        <taxon>Klebsormidiales</taxon>
        <taxon>Klebsormidiaceae</taxon>
        <taxon>Klebsormidium</taxon>
    </lineage>
</organism>
<name>A0A1Y1I5Z1_KLENI</name>
<dbReference type="STRING" id="105231.A0A1Y1I5Z1"/>
<dbReference type="OMA" id="IIQHKPD"/>
<dbReference type="Gene3D" id="3.30.10.10">
    <property type="entry name" value="Trypsin Inhibitor V, subunit A"/>
    <property type="match status" value="1"/>
</dbReference>
<evidence type="ECO:0000256" key="1">
    <source>
        <dbReference type="ARBA" id="ARBA00008210"/>
    </source>
</evidence>
<dbReference type="Proteomes" id="UP000054558">
    <property type="component" value="Unassembled WGS sequence"/>
</dbReference>
<accession>A0A1Y1I5Z1</accession>
<dbReference type="AlphaFoldDB" id="A0A1Y1I5Z1"/>
<sequence>MSSCCRRAAIPLLLLVVLYLSAGALSKPTINSFDSKLQSVVNQGQTEGAIQQGEPMSKTSWPELMGATGLQAKSVIETESPNKLSIFIVPEDAIVTMDYNPLRVRIYVNKEAKVVRPPMVG</sequence>
<comment type="similarity">
    <text evidence="1">Belongs to the protease inhibitor I13 (potato type I serine protease inhibitor) family.</text>
</comment>
<feature type="chain" id="PRO_5012688582" evidence="4">
    <location>
        <begin position="27"/>
        <end position="121"/>
    </location>
</feature>
<dbReference type="PRINTS" id="PR00292">
    <property type="entry name" value="POTATOINHBTR"/>
</dbReference>
<dbReference type="GO" id="GO:0009611">
    <property type="term" value="P:response to wounding"/>
    <property type="evidence" value="ECO:0007669"/>
    <property type="project" value="InterPro"/>
</dbReference>
<evidence type="ECO:0000256" key="3">
    <source>
        <dbReference type="ARBA" id="ARBA00022900"/>
    </source>
</evidence>
<reference evidence="5 6" key="1">
    <citation type="journal article" date="2014" name="Nat. Commun.">
        <title>Klebsormidium flaccidum genome reveals primary factors for plant terrestrial adaptation.</title>
        <authorList>
            <person name="Hori K."/>
            <person name="Maruyama F."/>
            <person name="Fujisawa T."/>
            <person name="Togashi T."/>
            <person name="Yamamoto N."/>
            <person name="Seo M."/>
            <person name="Sato S."/>
            <person name="Yamada T."/>
            <person name="Mori H."/>
            <person name="Tajima N."/>
            <person name="Moriyama T."/>
            <person name="Ikeuchi M."/>
            <person name="Watanabe M."/>
            <person name="Wada H."/>
            <person name="Kobayashi K."/>
            <person name="Saito M."/>
            <person name="Masuda T."/>
            <person name="Sasaki-Sekimoto Y."/>
            <person name="Mashiguchi K."/>
            <person name="Awai K."/>
            <person name="Shimojima M."/>
            <person name="Masuda S."/>
            <person name="Iwai M."/>
            <person name="Nobusawa T."/>
            <person name="Narise T."/>
            <person name="Kondo S."/>
            <person name="Saito H."/>
            <person name="Sato R."/>
            <person name="Murakawa M."/>
            <person name="Ihara Y."/>
            <person name="Oshima-Yamada Y."/>
            <person name="Ohtaka K."/>
            <person name="Satoh M."/>
            <person name="Sonobe K."/>
            <person name="Ishii M."/>
            <person name="Ohtani R."/>
            <person name="Kanamori-Sato M."/>
            <person name="Honoki R."/>
            <person name="Miyazaki D."/>
            <person name="Mochizuki H."/>
            <person name="Umetsu J."/>
            <person name="Higashi K."/>
            <person name="Shibata D."/>
            <person name="Kamiya Y."/>
            <person name="Sato N."/>
            <person name="Nakamura Y."/>
            <person name="Tabata S."/>
            <person name="Ida S."/>
            <person name="Kurokawa K."/>
            <person name="Ohta H."/>
        </authorList>
    </citation>
    <scope>NUCLEOTIDE SEQUENCE [LARGE SCALE GENOMIC DNA]</scope>
    <source>
        <strain evidence="5 6">NIES-2285</strain>
    </source>
</reference>
<proteinExistence type="inferred from homology"/>
<keyword evidence="4" id="KW-0732">Signal</keyword>
<dbReference type="PANTHER" id="PTHR33091">
    <property type="entry name" value="PROTEIN, PUTATIVE, EXPRESSED-RELATED"/>
    <property type="match status" value="1"/>
</dbReference>
<dbReference type="InterPro" id="IPR036354">
    <property type="entry name" value="Prot_inh_pot1_sf"/>
</dbReference>
<keyword evidence="3" id="KW-0722">Serine protease inhibitor</keyword>